<reference evidence="1" key="1">
    <citation type="submission" date="2021-10" db="EMBL/GenBank/DDBJ databases">
        <title>Tropical sea cucumber genome reveals ecological adaptation and Cuvierian tubules defense mechanism.</title>
        <authorList>
            <person name="Chen T."/>
        </authorList>
    </citation>
    <scope>NUCLEOTIDE SEQUENCE</scope>
    <source>
        <strain evidence="1">Nanhai2018</strain>
        <tissue evidence="1">Muscle</tissue>
    </source>
</reference>
<gene>
    <name evidence="1" type="ORF">HOLleu_08301</name>
</gene>
<organism evidence="1 2">
    <name type="scientific">Holothuria leucospilota</name>
    <name type="common">Black long sea cucumber</name>
    <name type="synonym">Mertensiothuria leucospilota</name>
    <dbReference type="NCBI Taxonomy" id="206669"/>
    <lineage>
        <taxon>Eukaryota</taxon>
        <taxon>Metazoa</taxon>
        <taxon>Echinodermata</taxon>
        <taxon>Eleutherozoa</taxon>
        <taxon>Echinozoa</taxon>
        <taxon>Holothuroidea</taxon>
        <taxon>Aspidochirotacea</taxon>
        <taxon>Aspidochirotida</taxon>
        <taxon>Holothuriidae</taxon>
        <taxon>Holothuria</taxon>
    </lineage>
</organism>
<dbReference type="EMBL" id="JAIZAY010000003">
    <property type="protein sequence ID" value="KAJ8045314.1"/>
    <property type="molecule type" value="Genomic_DNA"/>
</dbReference>
<dbReference type="Proteomes" id="UP001152320">
    <property type="component" value="Chromosome 3"/>
</dbReference>
<comment type="caution">
    <text evidence="1">The sequence shown here is derived from an EMBL/GenBank/DDBJ whole genome shotgun (WGS) entry which is preliminary data.</text>
</comment>
<sequence length="56" mass="6039">MANYGTNMPGNVIVNQPGAFQGNLIDDCCTTTCCYLCAKCQLAREIQLIKYGHAAP</sequence>
<keyword evidence="2" id="KW-1185">Reference proteome</keyword>
<proteinExistence type="predicted"/>
<protein>
    <submittedName>
        <fullName evidence="1">Uncharacterized protein</fullName>
    </submittedName>
</protein>
<evidence type="ECO:0000313" key="2">
    <source>
        <dbReference type="Proteomes" id="UP001152320"/>
    </source>
</evidence>
<dbReference type="AlphaFoldDB" id="A0A9Q1HG85"/>
<name>A0A9Q1HG85_HOLLE</name>
<evidence type="ECO:0000313" key="1">
    <source>
        <dbReference type="EMBL" id="KAJ8045314.1"/>
    </source>
</evidence>
<accession>A0A9Q1HG85</accession>